<evidence type="ECO:0000313" key="3">
    <source>
        <dbReference type="EMBL" id="KAJ3053498.1"/>
    </source>
</evidence>
<organism evidence="3 4">
    <name type="scientific">Rhizophlyctis rosea</name>
    <dbReference type="NCBI Taxonomy" id="64517"/>
    <lineage>
        <taxon>Eukaryota</taxon>
        <taxon>Fungi</taxon>
        <taxon>Fungi incertae sedis</taxon>
        <taxon>Chytridiomycota</taxon>
        <taxon>Chytridiomycota incertae sedis</taxon>
        <taxon>Chytridiomycetes</taxon>
        <taxon>Rhizophlyctidales</taxon>
        <taxon>Rhizophlyctidaceae</taxon>
        <taxon>Rhizophlyctis</taxon>
    </lineage>
</organism>
<dbReference type="Pfam" id="PF06110">
    <property type="entry name" value="TXD17-like_Trx"/>
    <property type="match status" value="1"/>
</dbReference>
<sequence length="129" mass="14341">MKAIRIPETHEFDAKLAEVLSSAPGPVYVLLFGSEDPATGESWCRDCVIADPLIRKYVNKVPNSTLLECPVGPRSVYKNVPTHPYRVHPQIKLVGVPTILEWTKDGPGKRLVEEGAQDENNLKTFFGLE</sequence>
<evidence type="ECO:0000256" key="1">
    <source>
        <dbReference type="ARBA" id="ARBA00008987"/>
    </source>
</evidence>
<feature type="domain" description="Thioredoxin" evidence="2">
    <location>
        <begin position="10"/>
        <end position="126"/>
    </location>
</feature>
<dbReference type="Gene3D" id="3.40.30.10">
    <property type="entry name" value="Glutaredoxin"/>
    <property type="match status" value="1"/>
</dbReference>
<reference evidence="3" key="1">
    <citation type="submission" date="2020-05" db="EMBL/GenBank/DDBJ databases">
        <title>Phylogenomic resolution of chytrid fungi.</title>
        <authorList>
            <person name="Stajich J.E."/>
            <person name="Amses K."/>
            <person name="Simmons R."/>
            <person name="Seto K."/>
            <person name="Myers J."/>
            <person name="Bonds A."/>
            <person name="Quandt C.A."/>
            <person name="Barry K."/>
            <person name="Liu P."/>
            <person name="Grigoriev I."/>
            <person name="Longcore J.E."/>
            <person name="James T.Y."/>
        </authorList>
    </citation>
    <scope>NUCLEOTIDE SEQUENCE</scope>
    <source>
        <strain evidence="3">JEL0318</strain>
    </source>
</reference>
<dbReference type="InterPro" id="IPR036249">
    <property type="entry name" value="Thioredoxin-like_sf"/>
</dbReference>
<comment type="caution">
    <text evidence="3">The sequence shown here is derived from an EMBL/GenBank/DDBJ whole genome shotgun (WGS) entry which is preliminary data.</text>
</comment>
<proteinExistence type="inferred from homology"/>
<accession>A0AAD5SG58</accession>
<comment type="similarity">
    <text evidence="1">Belongs to the thioredoxin family.</text>
</comment>
<gene>
    <name evidence="3" type="primary">TXNDC17</name>
    <name evidence="3" type="ORF">HK097_004136</name>
</gene>
<evidence type="ECO:0000313" key="4">
    <source>
        <dbReference type="Proteomes" id="UP001212841"/>
    </source>
</evidence>
<dbReference type="SUPFAM" id="SSF52833">
    <property type="entry name" value="Thioredoxin-like"/>
    <property type="match status" value="1"/>
</dbReference>
<dbReference type="InterPro" id="IPR045108">
    <property type="entry name" value="TXNDC17-like"/>
</dbReference>
<dbReference type="PANTHER" id="PTHR12452">
    <property type="entry name" value="42-9-9 PROTEIN-RELATED"/>
    <property type="match status" value="1"/>
</dbReference>
<evidence type="ECO:0000259" key="2">
    <source>
        <dbReference type="Pfam" id="PF06110"/>
    </source>
</evidence>
<dbReference type="EMBL" id="JADGJD010000202">
    <property type="protein sequence ID" value="KAJ3053498.1"/>
    <property type="molecule type" value="Genomic_DNA"/>
</dbReference>
<name>A0AAD5SG58_9FUNG</name>
<dbReference type="AlphaFoldDB" id="A0AAD5SG58"/>
<dbReference type="Proteomes" id="UP001212841">
    <property type="component" value="Unassembled WGS sequence"/>
</dbReference>
<protein>
    <submittedName>
        <fullName evidence="3">Thioredoxin domain-containing protein 17</fullName>
    </submittedName>
</protein>
<dbReference type="PANTHER" id="PTHR12452:SF0">
    <property type="entry name" value="THIOREDOXIN DOMAIN-CONTAINING PROTEIN 17"/>
    <property type="match status" value="1"/>
</dbReference>
<dbReference type="GO" id="GO:0005829">
    <property type="term" value="C:cytosol"/>
    <property type="evidence" value="ECO:0007669"/>
    <property type="project" value="TreeGrafter"/>
</dbReference>
<keyword evidence="4" id="KW-1185">Reference proteome</keyword>
<dbReference type="InterPro" id="IPR010357">
    <property type="entry name" value="TXNDC17_dom"/>
</dbReference>
<dbReference type="GO" id="GO:0047134">
    <property type="term" value="F:protein-disulfide reductase [NAD(P)H] activity"/>
    <property type="evidence" value="ECO:0007669"/>
    <property type="project" value="InterPro"/>
</dbReference>